<accession>A0A0A8X1A4</accession>
<dbReference type="OrthoDB" id="2361617at2"/>
<protein>
    <submittedName>
        <fullName evidence="1">Uncharacterized protein</fullName>
    </submittedName>
</protein>
<dbReference type="RefSeq" id="WP_041965599.1">
    <property type="nucleotide sequence ID" value="NZ_BASE01000041.1"/>
</dbReference>
<evidence type="ECO:0000313" key="1">
    <source>
        <dbReference type="EMBL" id="GAM13780.1"/>
    </source>
</evidence>
<name>A0A0A8X1A4_MESS1</name>
<evidence type="ECO:0000313" key="2">
    <source>
        <dbReference type="Proteomes" id="UP000031014"/>
    </source>
</evidence>
<dbReference type="AlphaFoldDB" id="A0A0A8X1A4"/>
<comment type="caution">
    <text evidence="1">The sequence shown here is derived from an EMBL/GenBank/DDBJ whole genome shotgun (WGS) entry which is preliminary data.</text>
</comment>
<proteinExistence type="predicted"/>
<organism evidence="1 2">
    <name type="scientific">Mesobacillus selenatarsenatis (strain DSM 18680 / JCM 14380 / FERM P-15431 / SF-1)</name>
    <dbReference type="NCBI Taxonomy" id="1321606"/>
    <lineage>
        <taxon>Bacteria</taxon>
        <taxon>Bacillati</taxon>
        <taxon>Bacillota</taxon>
        <taxon>Bacilli</taxon>
        <taxon>Bacillales</taxon>
        <taxon>Bacillaceae</taxon>
        <taxon>Mesobacillus</taxon>
    </lineage>
</organism>
<keyword evidence="2" id="KW-1185">Reference proteome</keyword>
<gene>
    <name evidence="1" type="ORF">SAMD00020551_1926</name>
</gene>
<sequence>MDDYDIRMEMIFIPVKNGHIKVFVHGFNRLGTWGNAVAVFDGENATAKGFNKKRTIVHSLVKLHKSLEKKRREN</sequence>
<reference evidence="1 2" key="1">
    <citation type="submission" date="2013-06" db="EMBL/GenBank/DDBJ databases">
        <title>Whole genome shotgun sequence of Bacillus selenatarsenatis SF-1.</title>
        <authorList>
            <person name="Kuroda M."/>
            <person name="Sei K."/>
            <person name="Yamashita M."/>
            <person name="Ike M."/>
        </authorList>
    </citation>
    <scope>NUCLEOTIDE SEQUENCE [LARGE SCALE GENOMIC DNA]</scope>
    <source>
        <strain evidence="1 2">SF-1</strain>
    </source>
</reference>
<dbReference type="EMBL" id="BASE01000041">
    <property type="protein sequence ID" value="GAM13780.1"/>
    <property type="molecule type" value="Genomic_DNA"/>
</dbReference>
<dbReference type="Proteomes" id="UP000031014">
    <property type="component" value="Unassembled WGS sequence"/>
</dbReference>